<reference evidence="1 2" key="1">
    <citation type="submission" date="2023-02" db="EMBL/GenBank/DDBJ databases">
        <title>The predominant lactic acid bacteria and yeasts involved in the spontaneous fermentation of millet during the production of the traditional porridge Hausa koko in Ghana.</title>
        <authorList>
            <person name="Atter A."/>
            <person name="Diaz M."/>
        </authorList>
    </citation>
    <scope>NUCLEOTIDE SEQUENCE [LARGE SCALE GENOMIC DNA]</scope>
    <source>
        <strain evidence="1 2">FI11640</strain>
    </source>
</reference>
<proteinExistence type="predicted"/>
<gene>
    <name evidence="1" type="ORF">PS435_04665</name>
</gene>
<organism evidence="1 2">
    <name type="scientific">Schleiferilactobacillus harbinensis</name>
    <dbReference type="NCBI Taxonomy" id="304207"/>
    <lineage>
        <taxon>Bacteria</taxon>
        <taxon>Bacillati</taxon>
        <taxon>Bacillota</taxon>
        <taxon>Bacilli</taxon>
        <taxon>Lactobacillales</taxon>
        <taxon>Lactobacillaceae</taxon>
        <taxon>Schleiferilactobacillus</taxon>
    </lineage>
</organism>
<evidence type="ECO:0000313" key="2">
    <source>
        <dbReference type="Proteomes" id="UP001330016"/>
    </source>
</evidence>
<sequence length="282" mass="30465">MQAADGGQADVTQAGQTDTEKNIAALKAAVYAGGWQDLTIGKTPETTYSLSTYLENAERAEPGEKEAALQEVWGLSSTAISLDAMLKELNVSNITTESNQALLTNYGSAPSPIAEYQPNTNSFAMGVIADQGNVSETQPTPNYAQVLETMVAYVKETAKPFAQTNWQRSKGDLAEALTAGNYNDLETPNGTALKDLVAQVADETSLNKAWQEAAAAIKLSTAQKSLGLSDTTAPANKRKLEKFWAMPSTPPVTKKKPMIKSSKALLRKGRHRPRHCPIMRRY</sequence>
<accession>A0ABU7SXS7</accession>
<dbReference type="Proteomes" id="UP001330016">
    <property type="component" value="Unassembled WGS sequence"/>
</dbReference>
<evidence type="ECO:0000313" key="1">
    <source>
        <dbReference type="EMBL" id="MEE6715145.1"/>
    </source>
</evidence>
<keyword evidence="2" id="KW-1185">Reference proteome</keyword>
<dbReference type="EMBL" id="JAQSGK010000009">
    <property type="protein sequence ID" value="MEE6715145.1"/>
    <property type="molecule type" value="Genomic_DNA"/>
</dbReference>
<name>A0ABU7SXS7_9LACO</name>
<dbReference type="RefSeq" id="WP_331243463.1">
    <property type="nucleotide sequence ID" value="NZ_JAQSGJ010000009.1"/>
</dbReference>
<comment type="caution">
    <text evidence="1">The sequence shown here is derived from an EMBL/GenBank/DDBJ whole genome shotgun (WGS) entry which is preliminary data.</text>
</comment>
<protein>
    <submittedName>
        <fullName evidence="1">Uncharacterized protein</fullName>
    </submittedName>
</protein>